<name>A0AA42BB26_9BACT</name>
<evidence type="ECO:0000256" key="5">
    <source>
        <dbReference type="SAM" id="SignalP"/>
    </source>
</evidence>
<evidence type="ECO:0000256" key="3">
    <source>
        <dbReference type="ARBA" id="ARBA00022801"/>
    </source>
</evidence>
<dbReference type="PANTHER" id="PTHR12302">
    <property type="entry name" value="EBNA2 BINDING PROTEIN P100"/>
    <property type="match status" value="1"/>
</dbReference>
<keyword evidence="8" id="KW-1185">Reference proteome</keyword>
<evidence type="ECO:0000259" key="6">
    <source>
        <dbReference type="PROSITE" id="PS50830"/>
    </source>
</evidence>
<dbReference type="PROSITE" id="PS01123">
    <property type="entry name" value="TNASE_1"/>
    <property type="match status" value="1"/>
</dbReference>
<sequence length="298" mass="30757">MVARLLVGALLVRPALLAFAAILLALAACSPVPTTPAAAPRASAGTAAAGTPPPVGRAVAPAPSPVTSGGDAPSPGTSALPPGVAGESATVVEVIDGDTVTVQVDGRRAVVRLIGVDAPESSGPYTTPECYAAEATATLRDLLARSGWQVVLERDRSEVDAYDRLLRYLWAPVDDGWVLLNEELVRQGAAVARRYPPDVKYAERLEAAQREAQAAGAGLWGACQQAAPATPAIPAPVAPPAPSSGTERQGCDAAYPDVCIPPPPPDLDCSDVPYRRFRVLPPDPHRFDREGDGLGCEG</sequence>
<proteinExistence type="predicted"/>
<dbReference type="Gene3D" id="2.40.50.90">
    <property type="match status" value="1"/>
</dbReference>
<comment type="caution">
    <text evidence="7">The sequence shown here is derived from an EMBL/GenBank/DDBJ whole genome shotgun (WGS) entry which is preliminary data.</text>
</comment>
<dbReference type="GO" id="GO:0016787">
    <property type="term" value="F:hydrolase activity"/>
    <property type="evidence" value="ECO:0007669"/>
    <property type="project" value="UniProtKB-KW"/>
</dbReference>
<dbReference type="PROSITE" id="PS51257">
    <property type="entry name" value="PROKAR_LIPOPROTEIN"/>
    <property type="match status" value="1"/>
</dbReference>
<dbReference type="SMART" id="SM00318">
    <property type="entry name" value="SNc"/>
    <property type="match status" value="1"/>
</dbReference>
<dbReference type="InterPro" id="IPR016071">
    <property type="entry name" value="Staphylococal_nuclease_OB-fold"/>
</dbReference>
<feature type="region of interest" description="Disordered" evidence="4">
    <location>
        <begin position="231"/>
        <end position="250"/>
    </location>
</feature>
<dbReference type="PANTHER" id="PTHR12302:SF3">
    <property type="entry name" value="SERINE_THREONINE-PROTEIN KINASE 31"/>
    <property type="match status" value="1"/>
</dbReference>
<protein>
    <submittedName>
        <fullName evidence="7">Thermonuclease family protein</fullName>
    </submittedName>
</protein>
<keyword evidence="5" id="KW-0732">Signal</keyword>
<dbReference type="EMBL" id="JAMSLR010000015">
    <property type="protein sequence ID" value="MCM8750422.1"/>
    <property type="molecule type" value="Genomic_DNA"/>
</dbReference>
<feature type="region of interest" description="Disordered" evidence="4">
    <location>
        <begin position="35"/>
        <end position="83"/>
    </location>
</feature>
<dbReference type="AlphaFoldDB" id="A0AA42BB26"/>
<feature type="chain" id="PRO_5041294727" evidence="5">
    <location>
        <begin position="21"/>
        <end position="298"/>
    </location>
</feature>
<evidence type="ECO:0000313" key="7">
    <source>
        <dbReference type="EMBL" id="MCM8750422.1"/>
    </source>
</evidence>
<dbReference type="SUPFAM" id="SSF50199">
    <property type="entry name" value="Staphylococcal nuclease"/>
    <property type="match status" value="1"/>
</dbReference>
<dbReference type="InterPro" id="IPR035437">
    <property type="entry name" value="SNase_OB-fold_sf"/>
</dbReference>
<feature type="domain" description="TNase-like" evidence="6">
    <location>
        <begin position="85"/>
        <end position="222"/>
    </location>
</feature>
<gene>
    <name evidence="7" type="ORF">NET02_14825</name>
</gene>
<evidence type="ECO:0000256" key="4">
    <source>
        <dbReference type="SAM" id="MobiDB-lite"/>
    </source>
</evidence>
<dbReference type="GO" id="GO:0004519">
    <property type="term" value="F:endonuclease activity"/>
    <property type="evidence" value="ECO:0007669"/>
    <property type="project" value="UniProtKB-KW"/>
</dbReference>
<feature type="compositionally biased region" description="Low complexity" evidence="4">
    <location>
        <begin position="35"/>
        <end position="61"/>
    </location>
</feature>
<feature type="signal peptide" evidence="5">
    <location>
        <begin position="1"/>
        <end position="20"/>
    </location>
</feature>
<keyword evidence="1" id="KW-0540">Nuclease</keyword>
<dbReference type="PROSITE" id="PS50830">
    <property type="entry name" value="TNASE_3"/>
    <property type="match status" value="1"/>
</dbReference>
<dbReference type="Pfam" id="PF00565">
    <property type="entry name" value="SNase"/>
    <property type="match status" value="1"/>
</dbReference>
<keyword evidence="2" id="KW-0255">Endonuclease</keyword>
<feature type="compositionally biased region" description="Pro residues" evidence="4">
    <location>
        <begin position="231"/>
        <end position="242"/>
    </location>
</feature>
<organism evidence="7 8">
    <name type="scientific">Thermalbibacter longus</name>
    <dbReference type="NCBI Taxonomy" id="2951981"/>
    <lineage>
        <taxon>Bacteria</taxon>
        <taxon>Pseudomonadati</taxon>
        <taxon>Thermomicrobiota</taxon>
        <taxon>Thermomicrobia</taxon>
        <taxon>Thermomicrobiales</taxon>
        <taxon>Thermomicrobiaceae</taxon>
        <taxon>Thermalbibacter</taxon>
    </lineage>
</organism>
<dbReference type="Proteomes" id="UP001165306">
    <property type="component" value="Unassembled WGS sequence"/>
</dbReference>
<reference evidence="7" key="1">
    <citation type="submission" date="2022-06" db="EMBL/GenBank/DDBJ databases">
        <title>CFH 74404 Thermomicrobiaceae sp.</title>
        <authorList>
            <person name="Ming H."/>
            <person name="Li W.-J."/>
            <person name="Zhao Z."/>
        </authorList>
    </citation>
    <scope>NUCLEOTIDE SEQUENCE</scope>
    <source>
        <strain evidence="7">CFH 74404</strain>
    </source>
</reference>
<dbReference type="InterPro" id="IPR002071">
    <property type="entry name" value="Thermonucl_AS"/>
</dbReference>
<dbReference type="GO" id="GO:0003676">
    <property type="term" value="F:nucleic acid binding"/>
    <property type="evidence" value="ECO:0007669"/>
    <property type="project" value="InterPro"/>
</dbReference>
<evidence type="ECO:0000256" key="1">
    <source>
        <dbReference type="ARBA" id="ARBA00022722"/>
    </source>
</evidence>
<dbReference type="RefSeq" id="WP_284058210.1">
    <property type="nucleotide sequence ID" value="NZ_JAMSLR010000015.1"/>
</dbReference>
<keyword evidence="3" id="KW-0378">Hydrolase</keyword>
<accession>A0AA42BB26</accession>
<evidence type="ECO:0000313" key="8">
    <source>
        <dbReference type="Proteomes" id="UP001165306"/>
    </source>
</evidence>
<evidence type="ECO:0000256" key="2">
    <source>
        <dbReference type="ARBA" id="ARBA00022759"/>
    </source>
</evidence>